<accession>A0A4R9FY76</accession>
<evidence type="ECO:0000313" key="3">
    <source>
        <dbReference type="Proteomes" id="UP000297453"/>
    </source>
</evidence>
<dbReference type="EMBL" id="RQEP01000012">
    <property type="protein sequence ID" value="TGK03972.1"/>
    <property type="molecule type" value="Genomic_DNA"/>
</dbReference>
<evidence type="ECO:0000256" key="1">
    <source>
        <dbReference type="SAM" id="Phobius"/>
    </source>
</evidence>
<name>A0A4R9FY76_9LEPT</name>
<comment type="caution">
    <text evidence="2">The sequence shown here is derived from an EMBL/GenBank/DDBJ whole genome shotgun (WGS) entry which is preliminary data.</text>
</comment>
<evidence type="ECO:0000313" key="2">
    <source>
        <dbReference type="EMBL" id="TGK03972.1"/>
    </source>
</evidence>
<proteinExistence type="predicted"/>
<dbReference type="RefSeq" id="WP_135587778.1">
    <property type="nucleotide sequence ID" value="NZ_RQEP01000012.1"/>
</dbReference>
<sequence>MKPRANINIESSLLVTLFSSLGFVLLLGIAPLKTDRDGFLTDEPILEELLPDQFSWEPSSEQIRDLPERTVEPGPSFV</sequence>
<feature type="transmembrane region" description="Helical" evidence="1">
    <location>
        <begin position="12"/>
        <end position="32"/>
    </location>
</feature>
<keyword evidence="1" id="KW-1133">Transmembrane helix</keyword>
<reference evidence="2" key="1">
    <citation type="journal article" date="2019" name="PLoS Negl. Trop. Dis.">
        <title>Revisiting the worldwide diversity of Leptospira species in the environment.</title>
        <authorList>
            <person name="Vincent A.T."/>
            <person name="Schiettekatte O."/>
            <person name="Bourhy P."/>
            <person name="Veyrier F.J."/>
            <person name="Picardeau M."/>
        </authorList>
    </citation>
    <scope>NUCLEOTIDE SEQUENCE [LARGE SCALE GENOMIC DNA]</scope>
    <source>
        <strain evidence="2">SSS9</strain>
    </source>
</reference>
<keyword evidence="1" id="KW-0472">Membrane</keyword>
<organism evidence="2 3">
    <name type="scientific">Leptospira semungkisensis</name>
    <dbReference type="NCBI Taxonomy" id="2484985"/>
    <lineage>
        <taxon>Bacteria</taxon>
        <taxon>Pseudomonadati</taxon>
        <taxon>Spirochaetota</taxon>
        <taxon>Spirochaetia</taxon>
        <taxon>Leptospirales</taxon>
        <taxon>Leptospiraceae</taxon>
        <taxon>Leptospira</taxon>
    </lineage>
</organism>
<dbReference type="AlphaFoldDB" id="A0A4R9FY76"/>
<gene>
    <name evidence="2" type="ORF">EHO59_10640</name>
</gene>
<keyword evidence="1" id="KW-0812">Transmembrane</keyword>
<keyword evidence="3" id="KW-1185">Reference proteome</keyword>
<dbReference type="Proteomes" id="UP000297453">
    <property type="component" value="Unassembled WGS sequence"/>
</dbReference>
<protein>
    <submittedName>
        <fullName evidence="2">Uncharacterized protein</fullName>
    </submittedName>
</protein>
<dbReference type="OrthoDB" id="331715at2"/>